<organism evidence="1 2">
    <name type="scientific">Lolium multiflorum</name>
    <name type="common">Italian ryegrass</name>
    <name type="synonym">Lolium perenne subsp. multiflorum</name>
    <dbReference type="NCBI Taxonomy" id="4521"/>
    <lineage>
        <taxon>Eukaryota</taxon>
        <taxon>Viridiplantae</taxon>
        <taxon>Streptophyta</taxon>
        <taxon>Embryophyta</taxon>
        <taxon>Tracheophyta</taxon>
        <taxon>Spermatophyta</taxon>
        <taxon>Magnoliopsida</taxon>
        <taxon>Liliopsida</taxon>
        <taxon>Poales</taxon>
        <taxon>Poaceae</taxon>
        <taxon>BOP clade</taxon>
        <taxon>Pooideae</taxon>
        <taxon>Poodae</taxon>
        <taxon>Poeae</taxon>
        <taxon>Poeae Chloroplast Group 2 (Poeae type)</taxon>
        <taxon>Loliodinae</taxon>
        <taxon>Loliinae</taxon>
        <taxon>Lolium</taxon>
    </lineage>
</organism>
<evidence type="ECO:0000313" key="1">
    <source>
        <dbReference type="EMBL" id="KAK1603303.1"/>
    </source>
</evidence>
<reference evidence="1" key="1">
    <citation type="submission" date="2023-07" db="EMBL/GenBank/DDBJ databases">
        <title>A chromosome-level genome assembly of Lolium multiflorum.</title>
        <authorList>
            <person name="Chen Y."/>
            <person name="Copetti D."/>
            <person name="Kolliker R."/>
            <person name="Studer B."/>
        </authorList>
    </citation>
    <scope>NUCLEOTIDE SEQUENCE</scope>
    <source>
        <strain evidence="1">02402/16</strain>
        <tissue evidence="1">Leaf</tissue>
    </source>
</reference>
<evidence type="ECO:0008006" key="3">
    <source>
        <dbReference type="Google" id="ProtNLM"/>
    </source>
</evidence>
<sequence length="301" mass="33408">MHKHIITSQECPRCQAPIEDRSHLFFHCPAAAAIWNRMAITPNVGSFSDIWSSPLPPNLPSSIWNTVALTILWKIWDARNAKVFRAIDQSPATTLSNIIADFTLWSHRFKKAEMRTGGDGGDCAIGCEEACWIRPAPASAGGRCPSPADAGLGCGSLPCTVDEQQDAALEEIQVKKEELYDLVAKSGRADHQNRQLLMCLSVQIKPRPYDFQWRKMKALELAQDLITSCIPMSGSVLLVLASLQVYFTDYIIAEERKELQLEAAAAKDKLSVSNKKKKKKKKKQQHGCCCCCRKKGEGQCC</sequence>
<comment type="caution">
    <text evidence="1">The sequence shown here is derived from an EMBL/GenBank/DDBJ whole genome shotgun (WGS) entry which is preliminary data.</text>
</comment>
<keyword evidence="2" id="KW-1185">Reference proteome</keyword>
<name>A0AAD8VFN0_LOLMU</name>
<dbReference type="AlphaFoldDB" id="A0AAD8VFN0"/>
<gene>
    <name evidence="1" type="ORF">QYE76_007924</name>
</gene>
<dbReference type="Proteomes" id="UP001231189">
    <property type="component" value="Unassembled WGS sequence"/>
</dbReference>
<dbReference type="EMBL" id="JAUUTY010000081">
    <property type="protein sequence ID" value="KAK1603303.1"/>
    <property type="molecule type" value="Genomic_DNA"/>
</dbReference>
<evidence type="ECO:0000313" key="2">
    <source>
        <dbReference type="Proteomes" id="UP001231189"/>
    </source>
</evidence>
<protein>
    <recommendedName>
        <fullName evidence="3">Reverse transcriptase zinc-binding domain-containing protein</fullName>
    </recommendedName>
</protein>
<accession>A0AAD8VFN0</accession>
<proteinExistence type="predicted"/>